<proteinExistence type="predicted"/>
<name>A0A975JGF9_9RHOB</name>
<evidence type="ECO:0000313" key="2">
    <source>
        <dbReference type="Proteomes" id="UP000683291"/>
    </source>
</evidence>
<evidence type="ECO:0000313" key="1">
    <source>
        <dbReference type="EMBL" id="QUJ77741.1"/>
    </source>
</evidence>
<accession>A0A975JGF9</accession>
<dbReference type="EMBL" id="CP073581">
    <property type="protein sequence ID" value="QUJ77741.1"/>
    <property type="molecule type" value="Genomic_DNA"/>
</dbReference>
<protein>
    <submittedName>
        <fullName evidence="1">Uncharacterized protein</fullName>
    </submittedName>
</protein>
<organism evidence="1 2">
    <name type="scientific">Sulfitobacter albidus</name>
    <dbReference type="NCBI Taxonomy" id="2829501"/>
    <lineage>
        <taxon>Bacteria</taxon>
        <taxon>Pseudomonadati</taxon>
        <taxon>Pseudomonadota</taxon>
        <taxon>Alphaproteobacteria</taxon>
        <taxon>Rhodobacterales</taxon>
        <taxon>Roseobacteraceae</taxon>
        <taxon>Sulfitobacter</taxon>
    </lineage>
</organism>
<sequence>MPKFGRDLEAVTVVAENDALAFADIHTVNSFLRKTGRQERVELVTRSLLLANILSVLPAGRLDVPLRHPLLLPDVFEFDEGALSAITEISQRFDAVMTPYLEDYEDGYSDAPREQEEKDLENTKEIARDLVRWLRDTAVAQVSRKQGVLDRVQFQSARTGKNWDRSETVTVIREIFDALIQSLEDPTNPFTTTTLKDLARRNRDMASAIWERTLNSEELVARTLKIDSKQLTPVPAMALRILHQEFTRLFFLYSEKGRALLERKFLERAPWGKRPNARTEVEVDLSRADTLDEFDRLLGSLTNSSGSSEDRCYLYDITLVMCAAFASKGEMTAAASLASTVLHQVSVVMRRQSHDLNKMEVVERLALQELFIFRHYCERSTAPSNYFKNTRQPTYQFMRGLLEKDFARAQRDLDRAAELDTSLLGAEASKLVRSVRLRLIHMSGWMDMFLMTDTIGMEQKRDGPERPLRKLASRRDIWAALGYAKECLDDLESVHSLAQACEDKECERFLSHLEARILQNVIVMFLTLVFSKNVPLMDRVLRGEHRVQPDHMFKFDGYAKHWGRFEELIRQYNFQFRICGLCDLVLSAVREIDTLRHADIDEIEKRERSAVVWAQVL</sequence>
<reference evidence="1" key="1">
    <citation type="submission" date="2021-04" db="EMBL/GenBank/DDBJ databases">
        <title>Complete genome sequence for Sulfitobacter sp. strain JK7-1.</title>
        <authorList>
            <person name="Park S.-J."/>
        </authorList>
    </citation>
    <scope>NUCLEOTIDE SEQUENCE</scope>
    <source>
        <strain evidence="1">JK7-1</strain>
    </source>
</reference>
<dbReference type="Proteomes" id="UP000683291">
    <property type="component" value="Chromosome 1"/>
</dbReference>
<gene>
    <name evidence="1" type="ORF">KDD17_07275</name>
</gene>
<dbReference type="RefSeq" id="WP_212705934.1">
    <property type="nucleotide sequence ID" value="NZ_CP073581.1"/>
</dbReference>
<dbReference type="KEGG" id="sual:KDD17_07275"/>
<keyword evidence="2" id="KW-1185">Reference proteome</keyword>
<dbReference type="AlphaFoldDB" id="A0A975JGF9"/>